<organism evidence="2 3">
    <name type="scientific">Metabacillus flavus</name>
    <dbReference type="NCBI Taxonomy" id="2823519"/>
    <lineage>
        <taxon>Bacteria</taxon>
        <taxon>Bacillati</taxon>
        <taxon>Bacillota</taxon>
        <taxon>Bacilli</taxon>
        <taxon>Bacillales</taxon>
        <taxon>Bacillaceae</taxon>
        <taxon>Metabacillus</taxon>
    </lineage>
</organism>
<keyword evidence="1" id="KW-0472">Membrane</keyword>
<keyword evidence="1" id="KW-0812">Transmembrane</keyword>
<feature type="transmembrane region" description="Helical" evidence="1">
    <location>
        <begin position="12"/>
        <end position="30"/>
    </location>
</feature>
<evidence type="ECO:0000313" key="3">
    <source>
        <dbReference type="Proteomes" id="UP000682403"/>
    </source>
</evidence>
<dbReference type="EMBL" id="JAGVRK010000001">
    <property type="protein sequence ID" value="MBS2970765.1"/>
    <property type="molecule type" value="Genomic_DNA"/>
</dbReference>
<gene>
    <name evidence="2" type="ORF">J9317_18640</name>
</gene>
<reference evidence="2 3" key="1">
    <citation type="submission" date="2021-04" db="EMBL/GenBank/DDBJ databases">
        <title>Metabacillus sp. strain KIGAM252 whole genome sequence.</title>
        <authorList>
            <person name="Seo M.-J."/>
            <person name="Cho E.-S."/>
            <person name="Hwang C.Y."/>
            <person name="Yoon D.J."/>
        </authorList>
    </citation>
    <scope>NUCLEOTIDE SEQUENCE [LARGE SCALE GENOMIC DNA]</scope>
    <source>
        <strain evidence="2 3">KIGAM252</strain>
    </source>
</reference>
<accession>A0ABS5LJ26</accession>
<feature type="transmembrane region" description="Helical" evidence="1">
    <location>
        <begin position="83"/>
        <end position="103"/>
    </location>
</feature>
<dbReference type="Proteomes" id="UP000682403">
    <property type="component" value="Unassembled WGS sequence"/>
</dbReference>
<sequence>MISIGVIKIIELCMGAIIAGQFGYSIAILILGRVQIEYFEWGIFENTTNIFLKSINFVLYSIAGLGPFLYYKSQRDSWILSKLLYILYLIIAGIIAIILFNVISQTLYLFS</sequence>
<evidence type="ECO:0000256" key="1">
    <source>
        <dbReference type="SAM" id="Phobius"/>
    </source>
</evidence>
<comment type="caution">
    <text evidence="2">The sequence shown here is derived from an EMBL/GenBank/DDBJ whole genome shotgun (WGS) entry which is preliminary data.</text>
</comment>
<name>A0ABS5LJ26_9BACI</name>
<dbReference type="RefSeq" id="WP_211561413.1">
    <property type="nucleotide sequence ID" value="NZ_JAGVRK010000001.1"/>
</dbReference>
<keyword evidence="1" id="KW-1133">Transmembrane helix</keyword>
<protein>
    <submittedName>
        <fullName evidence="2">Uncharacterized protein</fullName>
    </submittedName>
</protein>
<evidence type="ECO:0000313" key="2">
    <source>
        <dbReference type="EMBL" id="MBS2970765.1"/>
    </source>
</evidence>
<feature type="transmembrane region" description="Helical" evidence="1">
    <location>
        <begin position="50"/>
        <end position="71"/>
    </location>
</feature>
<proteinExistence type="predicted"/>
<keyword evidence="3" id="KW-1185">Reference proteome</keyword>